<dbReference type="EMBL" id="JBHMFI010000001">
    <property type="protein sequence ID" value="MFB9071163.1"/>
    <property type="molecule type" value="Genomic_DNA"/>
</dbReference>
<name>A0ABV5FWU8_9MICC</name>
<keyword evidence="3" id="KW-1185">Reference proteome</keyword>
<feature type="region of interest" description="Disordered" evidence="1">
    <location>
        <begin position="52"/>
        <end position="71"/>
    </location>
</feature>
<gene>
    <name evidence="2" type="ORF">ACFFX0_08130</name>
</gene>
<evidence type="ECO:0000313" key="3">
    <source>
        <dbReference type="Proteomes" id="UP001589575"/>
    </source>
</evidence>
<reference evidence="2 3" key="1">
    <citation type="submission" date="2024-09" db="EMBL/GenBank/DDBJ databases">
        <authorList>
            <person name="Sun Q."/>
            <person name="Mori K."/>
        </authorList>
    </citation>
    <scope>NUCLEOTIDE SEQUENCE [LARGE SCALE GENOMIC DNA]</scope>
    <source>
        <strain evidence="2 3">CCM 7609</strain>
    </source>
</reference>
<proteinExistence type="predicted"/>
<organism evidence="2 3">
    <name type="scientific">Citricoccus parietis</name>
    <dbReference type="NCBI Taxonomy" id="592307"/>
    <lineage>
        <taxon>Bacteria</taxon>
        <taxon>Bacillati</taxon>
        <taxon>Actinomycetota</taxon>
        <taxon>Actinomycetes</taxon>
        <taxon>Micrococcales</taxon>
        <taxon>Micrococcaceae</taxon>
        <taxon>Citricoccus</taxon>
    </lineage>
</organism>
<sequence>MGSPRPVSRPWKRMLGVVDRSTGRPGENPRLTGCGSMGTGGPVTPCGDSTKVEPLGRRGYSPSLPVTVHWP</sequence>
<protein>
    <submittedName>
        <fullName evidence="2">Uncharacterized protein</fullName>
    </submittedName>
</protein>
<feature type="region of interest" description="Disordered" evidence="1">
    <location>
        <begin position="19"/>
        <end position="47"/>
    </location>
</feature>
<evidence type="ECO:0000313" key="2">
    <source>
        <dbReference type="EMBL" id="MFB9071163.1"/>
    </source>
</evidence>
<comment type="caution">
    <text evidence="2">The sequence shown here is derived from an EMBL/GenBank/DDBJ whole genome shotgun (WGS) entry which is preliminary data.</text>
</comment>
<dbReference type="Proteomes" id="UP001589575">
    <property type="component" value="Unassembled WGS sequence"/>
</dbReference>
<accession>A0ABV5FWU8</accession>
<evidence type="ECO:0000256" key="1">
    <source>
        <dbReference type="SAM" id="MobiDB-lite"/>
    </source>
</evidence>